<dbReference type="Pfam" id="PF00756">
    <property type="entry name" value="Esterase"/>
    <property type="match status" value="1"/>
</dbReference>
<name>A0ABS2Q7D4_9BACL</name>
<reference evidence="2 3" key="1">
    <citation type="submission" date="2021-01" db="EMBL/GenBank/DDBJ databases">
        <title>Genomic Encyclopedia of Type Strains, Phase IV (KMG-IV): sequencing the most valuable type-strain genomes for metagenomic binning, comparative biology and taxonomic classification.</title>
        <authorList>
            <person name="Goeker M."/>
        </authorList>
    </citation>
    <scope>NUCLEOTIDE SEQUENCE [LARGE SCALE GENOMIC DNA]</scope>
    <source>
        <strain evidence="2 3">DSM 100968</strain>
    </source>
</reference>
<dbReference type="GO" id="GO:0016787">
    <property type="term" value="F:hydrolase activity"/>
    <property type="evidence" value="ECO:0007669"/>
    <property type="project" value="UniProtKB-KW"/>
</dbReference>
<dbReference type="InterPro" id="IPR050583">
    <property type="entry name" value="Mycobacterial_A85_antigen"/>
</dbReference>
<keyword evidence="2" id="KW-0547">Nucleotide-binding</keyword>
<accession>A0ABS2Q7D4</accession>
<dbReference type="EC" id="3.6.3.-" evidence="2"/>
<dbReference type="EMBL" id="JAFBEV010000007">
    <property type="protein sequence ID" value="MBM7657685.1"/>
    <property type="molecule type" value="Genomic_DNA"/>
</dbReference>
<dbReference type="InterPro" id="IPR029058">
    <property type="entry name" value="AB_hydrolase_fold"/>
</dbReference>
<keyword evidence="2" id="KW-0067">ATP-binding</keyword>
<comment type="caution">
    <text evidence="2">The sequence shown here is derived from an EMBL/GenBank/DDBJ whole genome shotgun (WGS) entry which is preliminary data.</text>
</comment>
<evidence type="ECO:0000256" key="1">
    <source>
        <dbReference type="SAM" id="MobiDB-lite"/>
    </source>
</evidence>
<dbReference type="PANTHER" id="PTHR48098:SF1">
    <property type="entry name" value="DIACYLGLYCEROL ACYLTRANSFERASE_MYCOLYLTRANSFERASE AG85A"/>
    <property type="match status" value="1"/>
</dbReference>
<keyword evidence="3" id="KW-1185">Reference proteome</keyword>
<dbReference type="PANTHER" id="PTHR48098">
    <property type="entry name" value="ENTEROCHELIN ESTERASE-RELATED"/>
    <property type="match status" value="1"/>
</dbReference>
<keyword evidence="2" id="KW-0378">Hydrolase</keyword>
<gene>
    <name evidence="2" type="ORF">JOC27_001134</name>
</gene>
<dbReference type="GO" id="GO:0005524">
    <property type="term" value="F:ATP binding"/>
    <property type="evidence" value="ECO:0007669"/>
    <property type="project" value="UniProtKB-KW"/>
</dbReference>
<dbReference type="InterPro" id="IPR000801">
    <property type="entry name" value="Esterase-like"/>
</dbReference>
<feature type="region of interest" description="Disordered" evidence="1">
    <location>
        <begin position="255"/>
        <end position="274"/>
    </location>
</feature>
<evidence type="ECO:0000313" key="2">
    <source>
        <dbReference type="EMBL" id="MBM7657685.1"/>
    </source>
</evidence>
<proteinExistence type="predicted"/>
<evidence type="ECO:0000313" key="3">
    <source>
        <dbReference type="Proteomes" id="UP000823201"/>
    </source>
</evidence>
<dbReference type="SUPFAM" id="SSF53474">
    <property type="entry name" value="alpha/beta-Hydrolases"/>
    <property type="match status" value="1"/>
</dbReference>
<dbReference type="RefSeq" id="WP_205006013.1">
    <property type="nucleotide sequence ID" value="NZ_CBCRXA010000005.1"/>
</dbReference>
<dbReference type="Proteomes" id="UP000823201">
    <property type="component" value="Unassembled WGS sequence"/>
</dbReference>
<protein>
    <submittedName>
        <fullName evidence="2">Lysine transport system ATP-binding protein</fullName>
        <ecNumber evidence="2">3.6.3.-</ecNumber>
    </submittedName>
</protein>
<feature type="compositionally biased region" description="Low complexity" evidence="1">
    <location>
        <begin position="255"/>
        <end position="266"/>
    </location>
</feature>
<dbReference type="Gene3D" id="3.40.50.1820">
    <property type="entry name" value="alpha/beta hydrolase"/>
    <property type="match status" value="1"/>
</dbReference>
<organism evidence="2 3">
    <name type="scientific">Sporolactobacillus spathodeae</name>
    <dbReference type="NCBI Taxonomy" id="1465502"/>
    <lineage>
        <taxon>Bacteria</taxon>
        <taxon>Bacillati</taxon>
        <taxon>Bacillota</taxon>
        <taxon>Bacilli</taxon>
        <taxon>Bacillales</taxon>
        <taxon>Sporolactobacillaceae</taxon>
        <taxon>Sporolactobacillus</taxon>
    </lineage>
</organism>
<sequence length="274" mass="31277">MALMTISFRSEVLDLQTHVNVLIPDQWSPDNPPATLYLLHGLSGDYSSWIQKTSLLRYAEKLPLTIIMPSADRSFYTDMVYGNRYWTYLTKELPERLQTWLPLATTRNKCFVGGLSMGGYGALKWGLNYPEQFSGIISMSGAVDLQAMVERAPEYLPGFQMIFGDLKKFSQSANDLFSLVDKVSDQGRYLPDILQFCGTADFLYADNLVFKAKLDRSKLPHRFSEKNGVKHEWSYWDETIRYTLDWIAEKIGDTTDNTSNNTSSNSQEGQDHDK</sequence>